<reference evidence="1 2" key="1">
    <citation type="journal article" date="2013" name="Genome Announc.">
        <title>Draft genome sequences for three mercury-methylating, sulfate-reducing bacteria.</title>
        <authorList>
            <person name="Brown S.D."/>
            <person name="Hurt R.A.Jr."/>
            <person name="Gilmour C.C."/>
            <person name="Elias D.A."/>
        </authorList>
    </citation>
    <scope>NUCLEOTIDE SEQUENCE [LARGE SCALE GENOMIC DNA]</scope>
    <source>
        <strain evidence="1 2">DSM 16529</strain>
    </source>
</reference>
<organism evidence="1 2">
    <name type="scientific">Alkalidesulfovibrio alkalitolerans DSM 16529</name>
    <dbReference type="NCBI Taxonomy" id="1121439"/>
    <lineage>
        <taxon>Bacteria</taxon>
        <taxon>Pseudomonadati</taxon>
        <taxon>Thermodesulfobacteriota</taxon>
        <taxon>Desulfovibrionia</taxon>
        <taxon>Desulfovibrionales</taxon>
        <taxon>Desulfovibrionaceae</taxon>
        <taxon>Alkalidesulfovibrio</taxon>
    </lineage>
</organism>
<dbReference type="AlphaFoldDB" id="S7TF97"/>
<accession>S7TF97</accession>
<protein>
    <submittedName>
        <fullName evidence="1">Uncharacterized protein</fullName>
    </submittedName>
</protein>
<gene>
    <name evidence="1" type="ORF">dsat_2112</name>
</gene>
<evidence type="ECO:0000313" key="2">
    <source>
        <dbReference type="Proteomes" id="UP000014975"/>
    </source>
</evidence>
<name>S7TF97_9BACT</name>
<keyword evidence="2" id="KW-1185">Reference proteome</keyword>
<comment type="caution">
    <text evidence="1">The sequence shown here is derived from an EMBL/GenBank/DDBJ whole genome shotgun (WGS) entry which is preliminary data.</text>
</comment>
<dbReference type="RefSeq" id="WP_020885998.1">
    <property type="nucleotide sequence ID" value="NZ_ATHI01000004.1"/>
</dbReference>
<dbReference type="PATRIC" id="fig|1121439.3.peg.500"/>
<dbReference type="OrthoDB" id="9884843at2"/>
<dbReference type="Proteomes" id="UP000014975">
    <property type="component" value="Unassembled WGS sequence"/>
</dbReference>
<sequence length="147" mass="16714">MWKWPENTIIGGNWRGVEHPEMPGVIVWHEANYPDRWDEVEREYWGVTWEEPPSPEPQGANYSIPKKIWLDRILPEEMERFYSLLASGNSLASQIMTGMLAWTEIDVDKPETADMLHALAGEGFFGPAASPEHVTARIETLLAPLLA</sequence>
<dbReference type="EMBL" id="ATHI01000004">
    <property type="protein sequence ID" value="EPR35411.1"/>
    <property type="molecule type" value="Genomic_DNA"/>
</dbReference>
<proteinExistence type="predicted"/>
<dbReference type="STRING" id="1121439.dsat_2112"/>
<evidence type="ECO:0000313" key="1">
    <source>
        <dbReference type="EMBL" id="EPR35411.1"/>
    </source>
</evidence>